<protein>
    <submittedName>
        <fullName evidence="1">Uncharacterized protein</fullName>
    </submittedName>
</protein>
<dbReference type="RefSeq" id="WP_066244065.1">
    <property type="nucleotide sequence ID" value="NZ_LSGP01000023.1"/>
</dbReference>
<dbReference type="OrthoDB" id="3034692at2"/>
<dbReference type="AlphaFoldDB" id="A0A154BNG6"/>
<evidence type="ECO:0000313" key="2">
    <source>
        <dbReference type="Proteomes" id="UP000076268"/>
    </source>
</evidence>
<name>A0A154BNG6_ANASB</name>
<comment type="caution">
    <text evidence="1">The sequence shown here is derived from an EMBL/GenBank/DDBJ whole genome shotgun (WGS) entry which is preliminary data.</text>
</comment>
<reference evidence="1 2" key="1">
    <citation type="submission" date="2016-02" db="EMBL/GenBank/DDBJ databases">
        <title>Anaerosporomusa subterraneum gen. nov., sp. nov., a spore-forming obligate anaerobe isolated from saprolite.</title>
        <authorList>
            <person name="Choi J.K."/>
            <person name="Shah M."/>
            <person name="Yee N."/>
        </authorList>
    </citation>
    <scope>NUCLEOTIDE SEQUENCE [LARGE SCALE GENOMIC DNA]</scope>
    <source>
        <strain evidence="1 2">RU4</strain>
    </source>
</reference>
<dbReference type="Proteomes" id="UP000076268">
    <property type="component" value="Unassembled WGS sequence"/>
</dbReference>
<dbReference type="STRING" id="1794912.AXX12_12195"/>
<sequence length="122" mass="13487">MLEKMMQLQVLINGLEAEKFREFYYGKFFTGDITIVDSGETCTLSFHLGECVSVVKGIPNTGVDIGVSGSKEDWEKFGTHKSLSVATNKGNTNNLTTMGGAIRFRQNFNVVAQLIRVYAGIR</sequence>
<organism evidence="1 2">
    <name type="scientific">Anaerosporomusa subterranea</name>
    <dbReference type="NCBI Taxonomy" id="1794912"/>
    <lineage>
        <taxon>Bacteria</taxon>
        <taxon>Bacillati</taxon>
        <taxon>Bacillota</taxon>
        <taxon>Negativicutes</taxon>
        <taxon>Acetonemataceae</taxon>
        <taxon>Anaerosporomusa</taxon>
    </lineage>
</organism>
<proteinExistence type="predicted"/>
<dbReference type="EMBL" id="LSGP01000023">
    <property type="protein sequence ID" value="KYZ75472.1"/>
    <property type="molecule type" value="Genomic_DNA"/>
</dbReference>
<evidence type="ECO:0000313" key="1">
    <source>
        <dbReference type="EMBL" id="KYZ75472.1"/>
    </source>
</evidence>
<accession>A0A154BNG6</accession>
<keyword evidence="2" id="KW-1185">Reference proteome</keyword>
<gene>
    <name evidence="1" type="ORF">AXX12_12195</name>
</gene>